<accession>A0AAD5XH39</accession>
<dbReference type="GO" id="GO:0032511">
    <property type="term" value="P:late endosome to vacuole transport via multivesicular body sorting pathway"/>
    <property type="evidence" value="ECO:0007669"/>
    <property type="project" value="InterPro"/>
</dbReference>
<keyword evidence="5" id="KW-0963">Cytoplasm</keyword>
<name>A0AAD5XH39_9FUNG</name>
<feature type="region of interest" description="Disordered" evidence="9">
    <location>
        <begin position="159"/>
        <end position="210"/>
    </location>
</feature>
<feature type="domain" description="Vta1/callose synthase N-terminal" evidence="10">
    <location>
        <begin position="1"/>
        <end position="160"/>
    </location>
</feature>
<evidence type="ECO:0000259" key="10">
    <source>
        <dbReference type="Pfam" id="PF04652"/>
    </source>
</evidence>
<keyword evidence="6" id="KW-0967">Endosome</keyword>
<dbReference type="PANTHER" id="PTHR46009:SF1">
    <property type="entry name" value="VACUOLAR PROTEIN SORTING-ASSOCIATED PROTEIN VTA1 HOMOLOG"/>
    <property type="match status" value="1"/>
</dbReference>
<feature type="compositionally biased region" description="Polar residues" evidence="9">
    <location>
        <begin position="179"/>
        <end position="196"/>
    </location>
</feature>
<comment type="caution">
    <text evidence="12">The sequence shown here is derived from an EMBL/GenBank/DDBJ whole genome shotgun (WGS) entry which is preliminary data.</text>
</comment>
<dbReference type="Pfam" id="PF04652">
    <property type="entry name" value="Vta1"/>
    <property type="match status" value="1"/>
</dbReference>
<evidence type="ECO:0000256" key="7">
    <source>
        <dbReference type="ARBA" id="ARBA00022927"/>
    </source>
</evidence>
<feature type="domain" description="Vta1 C-terminal" evidence="11">
    <location>
        <begin position="353"/>
        <end position="388"/>
    </location>
</feature>
<protein>
    <submittedName>
        <fullName evidence="12">Uncharacterized protein</fullName>
    </submittedName>
</protein>
<evidence type="ECO:0000256" key="5">
    <source>
        <dbReference type="ARBA" id="ARBA00022490"/>
    </source>
</evidence>
<dbReference type="Proteomes" id="UP001211907">
    <property type="component" value="Unassembled WGS sequence"/>
</dbReference>
<evidence type="ECO:0000256" key="8">
    <source>
        <dbReference type="ARBA" id="ARBA00023136"/>
    </source>
</evidence>
<keyword evidence="8" id="KW-0472">Membrane</keyword>
<gene>
    <name evidence="12" type="ORF">HK100_000238</name>
</gene>
<dbReference type="GO" id="GO:0005771">
    <property type="term" value="C:multivesicular body"/>
    <property type="evidence" value="ECO:0007669"/>
    <property type="project" value="TreeGrafter"/>
</dbReference>
<reference evidence="12" key="1">
    <citation type="submission" date="2020-05" db="EMBL/GenBank/DDBJ databases">
        <title>Phylogenomic resolution of chytrid fungi.</title>
        <authorList>
            <person name="Stajich J.E."/>
            <person name="Amses K."/>
            <person name="Simmons R."/>
            <person name="Seto K."/>
            <person name="Myers J."/>
            <person name="Bonds A."/>
            <person name="Quandt C.A."/>
            <person name="Barry K."/>
            <person name="Liu P."/>
            <person name="Grigoriev I."/>
            <person name="Longcore J.E."/>
            <person name="James T.Y."/>
        </authorList>
    </citation>
    <scope>NUCLEOTIDE SEQUENCE</scope>
    <source>
        <strain evidence="12">JEL0513</strain>
    </source>
</reference>
<organism evidence="12 13">
    <name type="scientific">Physocladia obscura</name>
    <dbReference type="NCBI Taxonomy" id="109957"/>
    <lineage>
        <taxon>Eukaryota</taxon>
        <taxon>Fungi</taxon>
        <taxon>Fungi incertae sedis</taxon>
        <taxon>Chytridiomycota</taxon>
        <taxon>Chytridiomycota incertae sedis</taxon>
        <taxon>Chytridiomycetes</taxon>
        <taxon>Chytridiales</taxon>
        <taxon>Chytriomycetaceae</taxon>
        <taxon>Physocladia</taxon>
    </lineage>
</organism>
<dbReference type="InterPro" id="IPR023175">
    <property type="entry name" value="Vta1/CALS_N_sf"/>
</dbReference>
<keyword evidence="13" id="KW-1185">Reference proteome</keyword>
<evidence type="ECO:0000313" key="12">
    <source>
        <dbReference type="EMBL" id="KAJ3119605.1"/>
    </source>
</evidence>
<evidence type="ECO:0000256" key="2">
    <source>
        <dbReference type="ARBA" id="ARBA00004496"/>
    </source>
</evidence>
<keyword evidence="7" id="KW-0653">Protein transport</keyword>
<dbReference type="GO" id="GO:0015031">
    <property type="term" value="P:protein transport"/>
    <property type="evidence" value="ECO:0007669"/>
    <property type="project" value="UniProtKB-KW"/>
</dbReference>
<sequence>NFYAAKQAIEINAKDNDSQLFLLNLLDILEAVGYFIRDDRFKVKSNIQTHEMEQEKAKFGQNEAITNDVVGYAHVENFALKIFLSADTEDVRVAFLFIVMPSFQQSKYITLLNQYSGPEKQRTSTFLEVLRVFGSTDETVNEKIRYGRFKAVDILKALKEGKQPTPGPPGGEPPVAPDLSNNEPSYNSNSLSQPSAPNFPDFSPPGHFDPLSINQIGQPLTFDPLFHTSAPPNESAASPNQQLPFFDALSQLAAFPTIPSGTLDIVGVSNSVIAQIPSNPDVKVAVPPPTAPAPQSFHQPPPQQPYQPPPPQTFQQPIQPVQSNYQSSSSNYAQQQQQQPKQLSRPVPIDHTVITAATKNCKFAISALQYDDVNTAIDNLEKALAILRPHRK</sequence>
<evidence type="ECO:0000256" key="4">
    <source>
        <dbReference type="ARBA" id="ARBA00022448"/>
    </source>
</evidence>
<dbReference type="Pfam" id="PF18097">
    <property type="entry name" value="Vta1_C"/>
    <property type="match status" value="1"/>
</dbReference>
<feature type="compositionally biased region" description="Pro residues" evidence="9">
    <location>
        <begin position="299"/>
        <end position="312"/>
    </location>
</feature>
<dbReference type="PANTHER" id="PTHR46009">
    <property type="entry name" value="VACUOLAR PROTEIN SORTING-ASSOCIATED PROTEIN VTA1 HOMOLOG"/>
    <property type="match status" value="1"/>
</dbReference>
<feature type="region of interest" description="Disordered" evidence="9">
    <location>
        <begin position="283"/>
        <end position="346"/>
    </location>
</feature>
<dbReference type="GO" id="GO:0010008">
    <property type="term" value="C:endosome membrane"/>
    <property type="evidence" value="ECO:0007669"/>
    <property type="project" value="UniProtKB-SubCell"/>
</dbReference>
<evidence type="ECO:0000259" key="11">
    <source>
        <dbReference type="Pfam" id="PF18097"/>
    </source>
</evidence>
<dbReference type="InterPro" id="IPR041212">
    <property type="entry name" value="Vta1_C"/>
</dbReference>
<dbReference type="InterPro" id="IPR044538">
    <property type="entry name" value="Vta1-like"/>
</dbReference>
<evidence type="ECO:0000256" key="9">
    <source>
        <dbReference type="SAM" id="MobiDB-lite"/>
    </source>
</evidence>
<dbReference type="InterPro" id="IPR039431">
    <property type="entry name" value="Vta1/CALS_N"/>
</dbReference>
<evidence type="ECO:0000313" key="13">
    <source>
        <dbReference type="Proteomes" id="UP001211907"/>
    </source>
</evidence>
<dbReference type="Gene3D" id="1.20.5.420">
    <property type="entry name" value="Immunoglobulin FC, subunit C"/>
    <property type="match status" value="1"/>
</dbReference>
<dbReference type="Gene3D" id="1.25.40.270">
    <property type="entry name" value="Vacuolar protein sorting-associated protein vta1"/>
    <property type="match status" value="1"/>
</dbReference>
<dbReference type="AlphaFoldDB" id="A0AAD5XH39"/>
<feature type="compositionally biased region" description="Pro residues" evidence="9">
    <location>
        <begin position="165"/>
        <end position="176"/>
    </location>
</feature>
<evidence type="ECO:0000256" key="6">
    <source>
        <dbReference type="ARBA" id="ARBA00022753"/>
    </source>
</evidence>
<feature type="non-terminal residue" evidence="12">
    <location>
        <position position="392"/>
    </location>
</feature>
<keyword evidence="4" id="KW-0813">Transport</keyword>
<comment type="subcellular location">
    <subcellularLocation>
        <location evidence="2">Cytoplasm</location>
    </subcellularLocation>
    <subcellularLocation>
        <location evidence="1">Endosome membrane</location>
        <topology evidence="1">Peripheral membrane protein</topology>
    </subcellularLocation>
</comment>
<feature type="compositionally biased region" description="Low complexity" evidence="9">
    <location>
        <begin position="313"/>
        <end position="339"/>
    </location>
</feature>
<evidence type="ECO:0000256" key="1">
    <source>
        <dbReference type="ARBA" id="ARBA00004481"/>
    </source>
</evidence>
<proteinExistence type="inferred from homology"/>
<dbReference type="EMBL" id="JADGJH010001042">
    <property type="protein sequence ID" value="KAJ3119605.1"/>
    <property type="molecule type" value="Genomic_DNA"/>
</dbReference>
<evidence type="ECO:0000256" key="3">
    <source>
        <dbReference type="ARBA" id="ARBA00007895"/>
    </source>
</evidence>
<comment type="similarity">
    <text evidence="3">Belongs to the VTA1 family.</text>
</comment>